<evidence type="ECO:0000313" key="2">
    <source>
        <dbReference type="Proteomes" id="UP000054632"/>
    </source>
</evidence>
<protein>
    <submittedName>
        <fullName evidence="1">Uncharacterized protein</fullName>
    </submittedName>
</protein>
<sequence>MESELKRFGLSIASCKAVMAPEPRTKGLSQSGV</sequence>
<gene>
    <name evidence="1" type="ORF">T4A_12885</name>
</gene>
<dbReference type="Proteomes" id="UP000054632">
    <property type="component" value="Unassembled WGS sequence"/>
</dbReference>
<organism evidence="1 2">
    <name type="scientific">Trichinella pseudospiralis</name>
    <name type="common">Parasitic roundworm</name>
    <dbReference type="NCBI Taxonomy" id="6337"/>
    <lineage>
        <taxon>Eukaryota</taxon>
        <taxon>Metazoa</taxon>
        <taxon>Ecdysozoa</taxon>
        <taxon>Nematoda</taxon>
        <taxon>Enoplea</taxon>
        <taxon>Dorylaimia</taxon>
        <taxon>Trichinellida</taxon>
        <taxon>Trichinellidae</taxon>
        <taxon>Trichinella</taxon>
    </lineage>
</organism>
<name>A0A0V1DNE4_TRIPS</name>
<comment type="caution">
    <text evidence="1">The sequence shown here is derived from an EMBL/GenBank/DDBJ whole genome shotgun (WGS) entry which is preliminary data.</text>
</comment>
<proteinExistence type="predicted"/>
<dbReference type="AlphaFoldDB" id="A0A0V1DNE4"/>
<dbReference type="EMBL" id="JYDR01001958">
    <property type="protein sequence ID" value="KRY62706.1"/>
    <property type="molecule type" value="Genomic_DNA"/>
</dbReference>
<reference evidence="1 2" key="1">
    <citation type="submission" date="2015-01" db="EMBL/GenBank/DDBJ databases">
        <title>Evolution of Trichinella species and genotypes.</title>
        <authorList>
            <person name="Korhonen P.K."/>
            <person name="Edoardo P."/>
            <person name="Giuseppe L.R."/>
            <person name="Gasser R.B."/>
        </authorList>
    </citation>
    <scope>NUCLEOTIDE SEQUENCE [LARGE SCALE GENOMIC DNA]</scope>
    <source>
        <strain evidence="1">ISS13</strain>
    </source>
</reference>
<evidence type="ECO:0000313" key="1">
    <source>
        <dbReference type="EMBL" id="KRY62706.1"/>
    </source>
</evidence>
<accession>A0A0V1DNE4</accession>